<organism evidence="2 3">
    <name type="scientific">Dreissena polymorpha</name>
    <name type="common">Zebra mussel</name>
    <name type="synonym">Mytilus polymorpha</name>
    <dbReference type="NCBI Taxonomy" id="45954"/>
    <lineage>
        <taxon>Eukaryota</taxon>
        <taxon>Metazoa</taxon>
        <taxon>Spiralia</taxon>
        <taxon>Lophotrochozoa</taxon>
        <taxon>Mollusca</taxon>
        <taxon>Bivalvia</taxon>
        <taxon>Autobranchia</taxon>
        <taxon>Heteroconchia</taxon>
        <taxon>Euheterodonta</taxon>
        <taxon>Imparidentia</taxon>
        <taxon>Neoheterodontei</taxon>
        <taxon>Myida</taxon>
        <taxon>Dreissenoidea</taxon>
        <taxon>Dreissenidae</taxon>
        <taxon>Dreissena</taxon>
    </lineage>
</organism>
<dbReference type="AlphaFoldDB" id="A0A9D4R7T9"/>
<keyword evidence="3" id="KW-1185">Reference proteome</keyword>
<protein>
    <submittedName>
        <fullName evidence="2">Uncharacterized protein</fullName>
    </submittedName>
</protein>
<evidence type="ECO:0000313" key="2">
    <source>
        <dbReference type="EMBL" id="KAH3857012.1"/>
    </source>
</evidence>
<dbReference type="Gene3D" id="1.20.58.60">
    <property type="match status" value="1"/>
</dbReference>
<dbReference type="SUPFAM" id="SSF46966">
    <property type="entry name" value="Spectrin repeat"/>
    <property type="match status" value="1"/>
</dbReference>
<dbReference type="EMBL" id="JAIWYP010000003">
    <property type="protein sequence ID" value="KAH3857012.1"/>
    <property type="molecule type" value="Genomic_DNA"/>
</dbReference>
<dbReference type="PANTHER" id="PTHR11915">
    <property type="entry name" value="SPECTRIN/FILAMIN RELATED CYTOSKELETAL PROTEIN"/>
    <property type="match status" value="1"/>
</dbReference>
<reference evidence="2" key="2">
    <citation type="submission" date="2020-11" db="EMBL/GenBank/DDBJ databases">
        <authorList>
            <person name="McCartney M.A."/>
            <person name="Auch B."/>
            <person name="Kono T."/>
            <person name="Mallez S."/>
            <person name="Becker A."/>
            <person name="Gohl D.M."/>
            <person name="Silverstein K.A.T."/>
            <person name="Koren S."/>
            <person name="Bechman K.B."/>
            <person name="Herman A."/>
            <person name="Abrahante J.E."/>
            <person name="Garbe J."/>
        </authorList>
    </citation>
    <scope>NUCLEOTIDE SEQUENCE</scope>
    <source>
        <strain evidence="2">Duluth1</strain>
        <tissue evidence="2">Whole animal</tissue>
    </source>
</reference>
<accession>A0A9D4R7T9</accession>
<proteinExistence type="predicted"/>
<dbReference type="InterPro" id="IPR002017">
    <property type="entry name" value="Spectrin_repeat"/>
</dbReference>
<name>A0A9D4R7T9_DREPO</name>
<dbReference type="Proteomes" id="UP000828390">
    <property type="component" value="Unassembled WGS sequence"/>
</dbReference>
<gene>
    <name evidence="2" type="ORF">DPMN_099609</name>
</gene>
<dbReference type="InterPro" id="IPR018159">
    <property type="entry name" value="Spectrin/alpha-actinin"/>
</dbReference>
<keyword evidence="1" id="KW-0677">Repeat</keyword>
<evidence type="ECO:0000256" key="1">
    <source>
        <dbReference type="ARBA" id="ARBA00022737"/>
    </source>
</evidence>
<dbReference type="Pfam" id="PF00435">
    <property type="entry name" value="Spectrin"/>
    <property type="match status" value="1"/>
</dbReference>
<evidence type="ECO:0000313" key="3">
    <source>
        <dbReference type="Proteomes" id="UP000828390"/>
    </source>
</evidence>
<comment type="caution">
    <text evidence="2">The sequence shown here is derived from an EMBL/GenBank/DDBJ whole genome shotgun (WGS) entry which is preliminary data.</text>
</comment>
<dbReference type="SMART" id="SM00150">
    <property type="entry name" value="SPEC"/>
    <property type="match status" value="1"/>
</dbReference>
<reference evidence="2" key="1">
    <citation type="journal article" date="2019" name="bioRxiv">
        <title>The Genome of the Zebra Mussel, Dreissena polymorpha: A Resource for Invasive Species Research.</title>
        <authorList>
            <person name="McCartney M.A."/>
            <person name="Auch B."/>
            <person name="Kono T."/>
            <person name="Mallez S."/>
            <person name="Zhang Y."/>
            <person name="Obille A."/>
            <person name="Becker A."/>
            <person name="Abrahante J.E."/>
            <person name="Garbe J."/>
            <person name="Badalamenti J.P."/>
            <person name="Herman A."/>
            <person name="Mangelson H."/>
            <person name="Liachko I."/>
            <person name="Sullivan S."/>
            <person name="Sone E.D."/>
            <person name="Koren S."/>
            <person name="Silverstein K.A.T."/>
            <person name="Beckman K.B."/>
            <person name="Gohl D.M."/>
        </authorList>
    </citation>
    <scope>NUCLEOTIDE SEQUENCE</scope>
    <source>
        <strain evidence="2">Duluth1</strain>
        <tissue evidence="2">Whole animal</tissue>
    </source>
</reference>
<dbReference type="CDD" id="cd00176">
    <property type="entry name" value="SPEC"/>
    <property type="match status" value="1"/>
</dbReference>
<sequence>MSYMISPRDCKLIRDGTCTCIKPHFPRIGLITASVNTTVSLPMSGSQSLQTEIDNHEPRIHSLLETGQGLVSEGHPQSEEFIALMDDLDRRWHDLKQALEDRKERLQLSDTAQQVGAFICVYFV</sequence>